<evidence type="ECO:0000256" key="1">
    <source>
        <dbReference type="ARBA" id="ARBA00004123"/>
    </source>
</evidence>
<evidence type="ECO:0000256" key="5">
    <source>
        <dbReference type="ARBA" id="ARBA00022840"/>
    </source>
</evidence>
<feature type="domain" description="RecA family profile 1" evidence="16">
    <location>
        <begin position="107"/>
        <end position="278"/>
    </location>
</feature>
<dbReference type="GO" id="GO:0005815">
    <property type="term" value="C:microtubule organizing center"/>
    <property type="evidence" value="ECO:0007669"/>
    <property type="project" value="TreeGrafter"/>
</dbReference>
<comment type="subunit">
    <text evidence="11">Part of the BCDX2 complex consisting of RAD51B, RAD51C, RAD51D and XRCC2; the complex has a ring-like structure arranged into a flat disc around a central channel. In the absence of DNA, the BCDX2 subcomplex XRCC2:RAD51D formed a multimeric ring structure; in the presence of single-stranded DNA it formed a filamentous structure with the ssDNA. Interacts with SWSAP1 and ZSWIM7; involved in homologous recombination repair. Interacts with BLM; required for stimulation of BLM activity by the BCDX2 subcomplex XRCC2:RAD51D.</text>
</comment>
<evidence type="ECO:0000256" key="9">
    <source>
        <dbReference type="ARBA" id="ARBA00023242"/>
    </source>
</evidence>
<dbReference type="FunFam" id="3.40.50.300:FF:001042">
    <property type="entry name" value="DNA repair protein RAD51 homolog 4"/>
    <property type="match status" value="1"/>
</dbReference>
<keyword evidence="7" id="KW-0233">DNA recombination</keyword>
<evidence type="ECO:0000256" key="11">
    <source>
        <dbReference type="ARBA" id="ARBA00066228"/>
    </source>
</evidence>
<dbReference type="Pfam" id="PF21794">
    <property type="entry name" value="RAD51D_N"/>
    <property type="match status" value="1"/>
</dbReference>
<dbReference type="InterPro" id="IPR013632">
    <property type="entry name" value="Rad51_C"/>
</dbReference>
<dbReference type="GO" id="GO:0033063">
    <property type="term" value="C:Rad51B-Rad51C-Rad51D-XRCC2 complex"/>
    <property type="evidence" value="ECO:0007669"/>
    <property type="project" value="TreeGrafter"/>
</dbReference>
<evidence type="ECO:0000313" key="17">
    <source>
        <dbReference type="Ensembl" id="ENSSGRP00000032901.1"/>
    </source>
</evidence>
<dbReference type="FunCoup" id="A0A672M887">
    <property type="interactions" value="129"/>
</dbReference>
<reference evidence="17" key="1">
    <citation type="submission" date="2025-08" db="UniProtKB">
        <authorList>
            <consortium name="Ensembl"/>
        </authorList>
    </citation>
    <scope>IDENTIFICATION</scope>
</reference>
<sequence>MNIAFFENKKINKNLTNPKLLNGLLLLKHYCPLWESIKYSLLHDCMWPCNNTCLILSVEDFVSCNPEELARKCSLSYALVAVRRVLLAQYTAFPVSGADLYEELLSSTAILSTGNPSLDKLLDSGLYTGEITELTGSPGSGKTQVCFSVAVNISHQLKQTVFYIDTKSGMCANRLLQMLQTKTPNMEEQALQKIKVFRVFDVFSLLACLQNLRSNGLQRASVGGGSVKALMVDSVSAVLSSMLGGKQNEGMSLLMQVAGELKMIAKDFNIAVLVTNHVTKDGNGHLKAGLGQSWSHVSRTRVLLRRVEDAGTSSLRTATLTKSSRQACHLVEEFDLCHWSEERRTSISGKRKLEERSKP</sequence>
<dbReference type="GO" id="GO:0005657">
    <property type="term" value="C:replication fork"/>
    <property type="evidence" value="ECO:0007669"/>
    <property type="project" value="TreeGrafter"/>
</dbReference>
<dbReference type="AlphaFoldDB" id="A0A672M887"/>
<dbReference type="GO" id="GO:0007131">
    <property type="term" value="P:reciprocal meiotic recombination"/>
    <property type="evidence" value="ECO:0007669"/>
    <property type="project" value="TreeGrafter"/>
</dbReference>
<dbReference type="Proteomes" id="UP000472262">
    <property type="component" value="Unassembled WGS sequence"/>
</dbReference>
<keyword evidence="3" id="KW-0547">Nucleotide-binding</keyword>
<keyword evidence="18" id="KW-1185">Reference proteome</keyword>
<dbReference type="InterPro" id="IPR027417">
    <property type="entry name" value="P-loop_NTPase"/>
</dbReference>
<dbReference type="InterPro" id="IPR020588">
    <property type="entry name" value="RecA_ATP-bd"/>
</dbReference>
<reference evidence="17" key="2">
    <citation type="submission" date="2025-09" db="UniProtKB">
        <authorList>
            <consortium name="Ensembl"/>
        </authorList>
    </citation>
    <scope>IDENTIFICATION</scope>
</reference>
<evidence type="ECO:0000256" key="12">
    <source>
        <dbReference type="ARBA" id="ARBA00073971"/>
    </source>
</evidence>
<evidence type="ECO:0000256" key="10">
    <source>
        <dbReference type="ARBA" id="ARBA00057808"/>
    </source>
</evidence>
<dbReference type="CDD" id="cd19489">
    <property type="entry name" value="Rad51D"/>
    <property type="match status" value="1"/>
</dbReference>
<evidence type="ECO:0000256" key="3">
    <source>
        <dbReference type="ARBA" id="ARBA00022741"/>
    </source>
</evidence>
<dbReference type="GO" id="GO:0000400">
    <property type="term" value="F:four-way junction DNA binding"/>
    <property type="evidence" value="ECO:0007669"/>
    <property type="project" value="TreeGrafter"/>
</dbReference>
<dbReference type="InterPro" id="IPR048943">
    <property type="entry name" value="RAD51D_N"/>
</dbReference>
<dbReference type="GO" id="GO:0000723">
    <property type="term" value="P:telomere maintenance"/>
    <property type="evidence" value="ECO:0007669"/>
    <property type="project" value="TreeGrafter"/>
</dbReference>
<dbReference type="InterPro" id="IPR047323">
    <property type="entry name" value="Rad51D_C"/>
</dbReference>
<dbReference type="GO" id="GO:0000724">
    <property type="term" value="P:double-strand break repair via homologous recombination"/>
    <property type="evidence" value="ECO:0007669"/>
    <property type="project" value="TreeGrafter"/>
</dbReference>
<keyword evidence="4" id="KW-0227">DNA damage</keyword>
<dbReference type="Pfam" id="PF08423">
    <property type="entry name" value="Rad51"/>
    <property type="match status" value="1"/>
</dbReference>
<dbReference type="InterPro" id="IPR051988">
    <property type="entry name" value="HRR_RAD51_Paralog"/>
</dbReference>
<keyword evidence="6" id="KW-0238">DNA-binding</keyword>
<evidence type="ECO:0000256" key="4">
    <source>
        <dbReference type="ARBA" id="ARBA00022763"/>
    </source>
</evidence>
<dbReference type="OMA" id="CGETREL"/>
<evidence type="ECO:0000256" key="6">
    <source>
        <dbReference type="ARBA" id="ARBA00023125"/>
    </source>
</evidence>
<dbReference type="Ensembl" id="ENSSGRT00000035317.1">
    <property type="protein sequence ID" value="ENSSGRP00000032901.1"/>
    <property type="gene ID" value="ENSSGRG00000018374.1"/>
</dbReference>
<dbReference type="GO" id="GO:0005524">
    <property type="term" value="F:ATP binding"/>
    <property type="evidence" value="ECO:0007669"/>
    <property type="project" value="UniProtKB-KW"/>
</dbReference>
<comment type="function">
    <text evidence="10">Involved in the homologous recombination repair (HRR) pathway of double-stranded DNA breaks arising during DNA replication or induced by DNA-damaging agents. Bind to single-stranded DNA (ssDNA) and has DNA-dependent ATPase activity. Part of the RAD51 paralog protein complex BCDX2 which acts in the BRCA1-BRCA2-dependent HR pathway. Upon DNA damage, BCDX2 acts downstream of BRCA2 recruitment and upstream of RAD51 recruitment. BCDX2 binds predominantly to the intersection of the four duplex arms of the Holliday junction and to junction of replication forks. The BCDX2 complex was originally reported to bind single-stranded DNA, single-stranded gaps in duplex DNA and specifically to nicks in duplex DNA. Involved in telomere maintenance. The BCDX2 subcomplex XRCC2:RAD51D can stimulate Holliday junction resolution by BLM.</text>
</comment>
<comment type="subcellular location">
    <subcellularLocation>
        <location evidence="1">Nucleus</location>
    </subcellularLocation>
</comment>
<dbReference type="Gene3D" id="3.40.50.300">
    <property type="entry name" value="P-loop containing nucleotide triphosphate hydrolases"/>
    <property type="match status" value="1"/>
</dbReference>
<evidence type="ECO:0000259" key="16">
    <source>
        <dbReference type="PROSITE" id="PS50162"/>
    </source>
</evidence>
<proteinExistence type="inferred from homology"/>
<dbReference type="PANTHER" id="PTHR46457:SF1">
    <property type="entry name" value="DNA REPAIR PROTEIN RAD51 HOMOLOG 4"/>
    <property type="match status" value="1"/>
</dbReference>
<evidence type="ECO:0000256" key="13">
    <source>
        <dbReference type="ARBA" id="ARBA00078081"/>
    </source>
</evidence>
<organism evidence="17 18">
    <name type="scientific">Sinocyclocheilus grahami</name>
    <name type="common">Dianchi golden-line fish</name>
    <name type="synonym">Barbus grahami</name>
    <dbReference type="NCBI Taxonomy" id="75366"/>
    <lineage>
        <taxon>Eukaryota</taxon>
        <taxon>Metazoa</taxon>
        <taxon>Chordata</taxon>
        <taxon>Craniata</taxon>
        <taxon>Vertebrata</taxon>
        <taxon>Euteleostomi</taxon>
        <taxon>Actinopterygii</taxon>
        <taxon>Neopterygii</taxon>
        <taxon>Teleostei</taxon>
        <taxon>Ostariophysi</taxon>
        <taxon>Cypriniformes</taxon>
        <taxon>Cyprinidae</taxon>
        <taxon>Cyprininae</taxon>
        <taxon>Sinocyclocheilus</taxon>
    </lineage>
</organism>
<name>A0A672M887_SINGR</name>
<evidence type="ECO:0000256" key="8">
    <source>
        <dbReference type="ARBA" id="ARBA00023204"/>
    </source>
</evidence>
<dbReference type="PROSITE" id="PS50162">
    <property type="entry name" value="RECA_2"/>
    <property type="match status" value="1"/>
</dbReference>
<dbReference type="GO" id="GO:0140664">
    <property type="term" value="F:ATP-dependent DNA damage sensor activity"/>
    <property type="evidence" value="ECO:0007669"/>
    <property type="project" value="InterPro"/>
</dbReference>
<keyword evidence="8" id="KW-0234">DNA repair</keyword>
<dbReference type="SUPFAM" id="SSF52540">
    <property type="entry name" value="P-loop containing nucleoside triphosphate hydrolases"/>
    <property type="match status" value="1"/>
</dbReference>
<keyword evidence="5" id="KW-0067">ATP-binding</keyword>
<dbReference type="GO" id="GO:0000781">
    <property type="term" value="C:chromosome, telomeric region"/>
    <property type="evidence" value="ECO:0007669"/>
    <property type="project" value="UniProtKB-ARBA"/>
</dbReference>
<protein>
    <recommendedName>
        <fullName evidence="12">DNA repair protein RAD51 homolog 4</fullName>
    </recommendedName>
    <alternativeName>
        <fullName evidence="13">R51H3</fullName>
    </alternativeName>
    <alternativeName>
        <fullName evidence="14">RAD51 homolog D</fullName>
    </alternativeName>
    <alternativeName>
        <fullName evidence="15">RAD51-like protein 3</fullName>
    </alternativeName>
</protein>
<evidence type="ECO:0000256" key="7">
    <source>
        <dbReference type="ARBA" id="ARBA00023172"/>
    </source>
</evidence>
<comment type="similarity">
    <text evidence="2">Belongs to the RecA family. RAD51 subfamily.</text>
</comment>
<evidence type="ECO:0000256" key="14">
    <source>
        <dbReference type="ARBA" id="ARBA00078131"/>
    </source>
</evidence>
<accession>A0A672M887</accession>
<dbReference type="InParanoid" id="A0A672M887"/>
<evidence type="ECO:0000256" key="2">
    <source>
        <dbReference type="ARBA" id="ARBA00007095"/>
    </source>
</evidence>
<dbReference type="GO" id="GO:0003697">
    <property type="term" value="F:single-stranded DNA binding"/>
    <property type="evidence" value="ECO:0007669"/>
    <property type="project" value="TreeGrafter"/>
</dbReference>
<dbReference type="GO" id="GO:0042148">
    <property type="term" value="P:DNA strand invasion"/>
    <property type="evidence" value="ECO:0007669"/>
    <property type="project" value="TreeGrafter"/>
</dbReference>
<evidence type="ECO:0000313" key="18">
    <source>
        <dbReference type="Proteomes" id="UP000472262"/>
    </source>
</evidence>
<dbReference type="PANTHER" id="PTHR46457">
    <property type="entry name" value="DNA REPAIR PROTEIN RAD51 HOMOLOG 4"/>
    <property type="match status" value="1"/>
</dbReference>
<keyword evidence="9" id="KW-0539">Nucleus</keyword>
<evidence type="ECO:0000256" key="15">
    <source>
        <dbReference type="ARBA" id="ARBA00079680"/>
    </source>
</evidence>